<sequence length="273" mass="30121">MSDSDSTLSPEPQRTIKIIFISDYVRLPSYSPCIFHFSYDLSFFGIYQLCAFCYIGNKSLKDAIAGCRDLDVRFDVEFRPFTLLCQSSVPEVPKAKGEKVPNRRDYLVRKFGKEQAESKWKVVEELAQKAGLPLAEDGIVARSTLAHRLAVKAYKVGGQAMQGHLNDLLFDAIFAACKDVSDVEFLADAAEKIGLMNKAEATTFLQDTDCKNCVNQMIEAARASGVNGVPSIIIDGKWALNGVQSTECYLQILRKIAQSSSMTECASIVSVES</sequence>
<dbReference type="Pfam" id="PF01323">
    <property type="entry name" value="DSBA"/>
    <property type="match status" value="1"/>
</dbReference>
<dbReference type="PANTHER" id="PTHR13887">
    <property type="entry name" value="GLUTATHIONE S-TRANSFERASE KAPPA"/>
    <property type="match status" value="1"/>
</dbReference>
<dbReference type="CDD" id="cd03024">
    <property type="entry name" value="DsbA_FrnE"/>
    <property type="match status" value="1"/>
</dbReference>
<dbReference type="Gene3D" id="3.40.30.10">
    <property type="entry name" value="Glutaredoxin"/>
    <property type="match status" value="1"/>
</dbReference>
<keyword evidence="3" id="KW-1185">Reference proteome</keyword>
<evidence type="ECO:0000313" key="2">
    <source>
        <dbReference type="EMBL" id="KAG1905563.1"/>
    </source>
</evidence>
<protein>
    <submittedName>
        <fullName evidence="2">Thioredoxin-like protein</fullName>
    </submittedName>
</protein>
<dbReference type="RefSeq" id="XP_041231138.1">
    <property type="nucleotide sequence ID" value="XM_041366292.1"/>
</dbReference>
<dbReference type="EMBL" id="JABBWK010000007">
    <property type="protein sequence ID" value="KAG1905563.1"/>
    <property type="molecule type" value="Genomic_DNA"/>
</dbReference>
<dbReference type="AlphaFoldDB" id="A0AAD4HQS6"/>
<dbReference type="Proteomes" id="UP001195769">
    <property type="component" value="Unassembled WGS sequence"/>
</dbReference>
<dbReference type="InterPro" id="IPR036249">
    <property type="entry name" value="Thioredoxin-like_sf"/>
</dbReference>
<feature type="domain" description="DSBA-like thioredoxin" evidence="1">
    <location>
        <begin position="49"/>
        <end position="250"/>
    </location>
</feature>
<gene>
    <name evidence="2" type="ORF">F5891DRAFT_1183514</name>
</gene>
<dbReference type="GeneID" id="64660590"/>
<proteinExistence type="predicted"/>
<dbReference type="GO" id="GO:0016491">
    <property type="term" value="F:oxidoreductase activity"/>
    <property type="evidence" value="ECO:0007669"/>
    <property type="project" value="InterPro"/>
</dbReference>
<accession>A0AAD4HQS6</accession>
<evidence type="ECO:0000313" key="3">
    <source>
        <dbReference type="Proteomes" id="UP001195769"/>
    </source>
</evidence>
<comment type="caution">
    <text evidence="2">The sequence shown here is derived from an EMBL/GenBank/DDBJ whole genome shotgun (WGS) entry which is preliminary data.</text>
</comment>
<dbReference type="InterPro" id="IPR001853">
    <property type="entry name" value="DSBA-like_thioredoxin_dom"/>
</dbReference>
<organism evidence="2 3">
    <name type="scientific">Suillus fuscotomentosus</name>
    <dbReference type="NCBI Taxonomy" id="1912939"/>
    <lineage>
        <taxon>Eukaryota</taxon>
        <taxon>Fungi</taxon>
        <taxon>Dikarya</taxon>
        <taxon>Basidiomycota</taxon>
        <taxon>Agaricomycotina</taxon>
        <taxon>Agaricomycetes</taxon>
        <taxon>Agaricomycetidae</taxon>
        <taxon>Boletales</taxon>
        <taxon>Suillineae</taxon>
        <taxon>Suillaceae</taxon>
        <taxon>Suillus</taxon>
    </lineage>
</organism>
<reference evidence="2" key="1">
    <citation type="journal article" date="2020" name="New Phytol.">
        <title>Comparative genomics reveals dynamic genome evolution in host specialist ectomycorrhizal fungi.</title>
        <authorList>
            <person name="Lofgren L.A."/>
            <person name="Nguyen N.H."/>
            <person name="Vilgalys R."/>
            <person name="Ruytinx J."/>
            <person name="Liao H.L."/>
            <person name="Branco S."/>
            <person name="Kuo A."/>
            <person name="LaButti K."/>
            <person name="Lipzen A."/>
            <person name="Andreopoulos W."/>
            <person name="Pangilinan J."/>
            <person name="Riley R."/>
            <person name="Hundley H."/>
            <person name="Na H."/>
            <person name="Barry K."/>
            <person name="Grigoriev I.V."/>
            <person name="Stajich J.E."/>
            <person name="Kennedy P.G."/>
        </authorList>
    </citation>
    <scope>NUCLEOTIDE SEQUENCE</scope>
    <source>
        <strain evidence="2">FC203</strain>
    </source>
</reference>
<dbReference type="PANTHER" id="PTHR13887:SF41">
    <property type="entry name" value="THIOREDOXIN SUPERFAMILY PROTEIN"/>
    <property type="match status" value="1"/>
</dbReference>
<name>A0AAD4HQS6_9AGAM</name>
<evidence type="ECO:0000259" key="1">
    <source>
        <dbReference type="Pfam" id="PF01323"/>
    </source>
</evidence>
<dbReference type="SUPFAM" id="SSF52833">
    <property type="entry name" value="Thioredoxin-like"/>
    <property type="match status" value="1"/>
</dbReference>